<proteinExistence type="predicted"/>
<dbReference type="GO" id="GO:0008168">
    <property type="term" value="F:methyltransferase activity"/>
    <property type="evidence" value="ECO:0007669"/>
    <property type="project" value="UniProtKB-KW"/>
</dbReference>
<dbReference type="Pfam" id="PF13489">
    <property type="entry name" value="Methyltransf_23"/>
    <property type="match status" value="1"/>
</dbReference>
<dbReference type="GO" id="GO:0032259">
    <property type="term" value="P:methylation"/>
    <property type="evidence" value="ECO:0007669"/>
    <property type="project" value="UniProtKB-KW"/>
</dbReference>
<dbReference type="AlphaFoldDB" id="A0A8J7U3Y0"/>
<dbReference type="InterPro" id="IPR029063">
    <property type="entry name" value="SAM-dependent_MTases_sf"/>
</dbReference>
<keyword evidence="1" id="KW-0808">Transferase</keyword>
<keyword evidence="2" id="KW-1185">Reference proteome</keyword>
<name>A0A8J7U3Y0_9BACT</name>
<comment type="caution">
    <text evidence="1">The sequence shown here is derived from an EMBL/GenBank/DDBJ whole genome shotgun (WGS) entry which is preliminary data.</text>
</comment>
<dbReference type="CDD" id="cd02440">
    <property type="entry name" value="AdoMet_MTases"/>
    <property type="match status" value="1"/>
</dbReference>
<dbReference type="Gene3D" id="3.40.50.150">
    <property type="entry name" value="Vaccinia Virus protein VP39"/>
    <property type="match status" value="1"/>
</dbReference>
<dbReference type="PANTHER" id="PTHR43861:SF6">
    <property type="entry name" value="METHYLTRANSFERASE TYPE 11"/>
    <property type="match status" value="1"/>
</dbReference>
<keyword evidence="1" id="KW-0489">Methyltransferase</keyword>
<sequence length="320" mass="35530">MTIQAPVAAPEQATCLVCGGPGEHEGRFGDTFYRVTEAEVDLYRCRRCRSDFVWPLPSRAEINDFYPSGYWQEQTGESSLMARAQQVYIQAMLKADLMGWIARLNLAPGAKLIDLGCSRGDWLALIAAAGYQVEGLESDPRAVAFARYTFGLKVSQGDVDDWSPDREGFDAVCLFHLLEHVRSPRGLLTKIHGALKPGGSILLRVPNRHSWQGRLFGKHWKGLEIPRHLCLFEPKALLRLLEEVGFTLDRWSTWSLRDGPPAASSSLFRQGEPTWRLINRRGGGLPVLLYLALTWAAAPWEALAALCGAGSMTTIHARKG</sequence>
<evidence type="ECO:0000313" key="1">
    <source>
        <dbReference type="EMBL" id="MBO1320913.1"/>
    </source>
</evidence>
<dbReference type="EMBL" id="JAFREP010000020">
    <property type="protein sequence ID" value="MBO1320913.1"/>
    <property type="molecule type" value="Genomic_DNA"/>
</dbReference>
<dbReference type="PANTHER" id="PTHR43861">
    <property type="entry name" value="TRANS-ACONITATE 2-METHYLTRANSFERASE-RELATED"/>
    <property type="match status" value="1"/>
</dbReference>
<reference evidence="1" key="1">
    <citation type="submission" date="2021-03" db="EMBL/GenBank/DDBJ databases">
        <authorList>
            <person name="Wang G."/>
        </authorList>
    </citation>
    <scope>NUCLEOTIDE SEQUENCE</scope>
    <source>
        <strain evidence="1">KCTC 12899</strain>
    </source>
</reference>
<dbReference type="RefSeq" id="WP_207860888.1">
    <property type="nucleotide sequence ID" value="NZ_JAFREP010000020.1"/>
</dbReference>
<evidence type="ECO:0000313" key="2">
    <source>
        <dbReference type="Proteomes" id="UP000664417"/>
    </source>
</evidence>
<dbReference type="Proteomes" id="UP000664417">
    <property type="component" value="Unassembled WGS sequence"/>
</dbReference>
<organism evidence="1 2">
    <name type="scientific">Acanthopleuribacter pedis</name>
    <dbReference type="NCBI Taxonomy" id="442870"/>
    <lineage>
        <taxon>Bacteria</taxon>
        <taxon>Pseudomonadati</taxon>
        <taxon>Acidobacteriota</taxon>
        <taxon>Holophagae</taxon>
        <taxon>Acanthopleuribacterales</taxon>
        <taxon>Acanthopleuribacteraceae</taxon>
        <taxon>Acanthopleuribacter</taxon>
    </lineage>
</organism>
<gene>
    <name evidence="1" type="ORF">J3U88_20715</name>
</gene>
<accession>A0A8J7U3Y0</accession>
<dbReference type="SUPFAM" id="SSF53335">
    <property type="entry name" value="S-adenosyl-L-methionine-dependent methyltransferases"/>
    <property type="match status" value="1"/>
</dbReference>
<protein>
    <submittedName>
        <fullName evidence="1">Class I SAM-dependent methyltransferase</fullName>
    </submittedName>
</protein>